<dbReference type="GO" id="GO:0006351">
    <property type="term" value="P:DNA-templated transcription"/>
    <property type="evidence" value="ECO:0007669"/>
    <property type="project" value="InterPro"/>
</dbReference>
<feature type="region of interest" description="Disordered" evidence="4">
    <location>
        <begin position="120"/>
        <end position="144"/>
    </location>
</feature>
<dbReference type="AlphaFoldDB" id="A0AAD6GSB6"/>
<dbReference type="GO" id="GO:0000435">
    <property type="term" value="P:positive regulation of transcription from RNA polymerase II promoter by galactose"/>
    <property type="evidence" value="ECO:0007669"/>
    <property type="project" value="TreeGrafter"/>
</dbReference>
<evidence type="ECO:0000256" key="4">
    <source>
        <dbReference type="SAM" id="MobiDB-lite"/>
    </source>
</evidence>
<dbReference type="SMART" id="SM00906">
    <property type="entry name" value="Fungal_trans"/>
    <property type="match status" value="1"/>
</dbReference>
<proteinExistence type="predicted"/>
<evidence type="ECO:0000256" key="1">
    <source>
        <dbReference type="ARBA" id="ARBA00023015"/>
    </source>
</evidence>
<dbReference type="RefSeq" id="XP_056747317.1">
    <property type="nucleotide sequence ID" value="XM_056902030.1"/>
</dbReference>
<comment type="caution">
    <text evidence="6">The sequence shown here is derived from an EMBL/GenBank/DDBJ whole genome shotgun (WGS) entry which is preliminary data.</text>
</comment>
<dbReference type="PANTHER" id="PTHR47424">
    <property type="entry name" value="REGULATORY PROTEIN GAL4"/>
    <property type="match status" value="1"/>
</dbReference>
<evidence type="ECO:0000259" key="5">
    <source>
        <dbReference type="SMART" id="SM00906"/>
    </source>
</evidence>
<evidence type="ECO:0000256" key="2">
    <source>
        <dbReference type="ARBA" id="ARBA00023163"/>
    </source>
</evidence>
<dbReference type="GO" id="GO:0008270">
    <property type="term" value="F:zinc ion binding"/>
    <property type="evidence" value="ECO:0007669"/>
    <property type="project" value="InterPro"/>
</dbReference>
<feature type="region of interest" description="Disordered" evidence="4">
    <location>
        <begin position="75"/>
        <end position="100"/>
    </location>
</feature>
<dbReference type="GO" id="GO:0000981">
    <property type="term" value="F:DNA-binding transcription factor activity, RNA polymerase II-specific"/>
    <property type="evidence" value="ECO:0007669"/>
    <property type="project" value="TreeGrafter"/>
</dbReference>
<keyword evidence="3" id="KW-0539">Nucleus</keyword>
<feature type="compositionally biased region" description="Polar residues" evidence="4">
    <location>
        <begin position="124"/>
        <end position="144"/>
    </location>
</feature>
<reference evidence="6" key="1">
    <citation type="journal article" date="2023" name="IMA Fungus">
        <title>Comparative genomic study of the Penicillium genus elucidates a diverse pangenome and 15 lateral gene transfer events.</title>
        <authorList>
            <person name="Petersen C."/>
            <person name="Sorensen T."/>
            <person name="Nielsen M.R."/>
            <person name="Sondergaard T.E."/>
            <person name="Sorensen J.L."/>
            <person name="Fitzpatrick D.A."/>
            <person name="Frisvad J.C."/>
            <person name="Nielsen K.L."/>
        </authorList>
    </citation>
    <scope>NUCLEOTIDE SEQUENCE</scope>
    <source>
        <strain evidence="6">IBT 12815</strain>
    </source>
</reference>
<dbReference type="GeneID" id="81592272"/>
<name>A0AAD6GSB6_9EURO</name>
<dbReference type="PANTHER" id="PTHR47424:SF2">
    <property type="entry name" value="TRANSCRIPTION FACTOR DOMAIN-CONTAINING PROTEIN-RELATED"/>
    <property type="match status" value="1"/>
</dbReference>
<keyword evidence="7" id="KW-1185">Reference proteome</keyword>
<protein>
    <recommendedName>
        <fullName evidence="5">Xylanolytic transcriptional activator regulatory domain-containing protein</fullName>
    </recommendedName>
</protein>
<dbReference type="Pfam" id="PF04082">
    <property type="entry name" value="Fungal_trans"/>
    <property type="match status" value="1"/>
</dbReference>
<dbReference type="CDD" id="cd12148">
    <property type="entry name" value="fungal_TF_MHR"/>
    <property type="match status" value="1"/>
</dbReference>
<feature type="domain" description="Xylanolytic transcriptional activator regulatory" evidence="5">
    <location>
        <begin position="261"/>
        <end position="335"/>
    </location>
</feature>
<evidence type="ECO:0000313" key="7">
    <source>
        <dbReference type="Proteomes" id="UP001213799"/>
    </source>
</evidence>
<dbReference type="Proteomes" id="UP001213799">
    <property type="component" value="Unassembled WGS sequence"/>
</dbReference>
<accession>A0AAD6GSB6</accession>
<organism evidence="6 7">
    <name type="scientific">Penicillium hordei</name>
    <dbReference type="NCBI Taxonomy" id="40994"/>
    <lineage>
        <taxon>Eukaryota</taxon>
        <taxon>Fungi</taxon>
        <taxon>Dikarya</taxon>
        <taxon>Ascomycota</taxon>
        <taxon>Pezizomycotina</taxon>
        <taxon>Eurotiomycetes</taxon>
        <taxon>Eurotiomycetidae</taxon>
        <taxon>Eurotiales</taxon>
        <taxon>Aspergillaceae</taxon>
        <taxon>Penicillium</taxon>
    </lineage>
</organism>
<evidence type="ECO:0000256" key="3">
    <source>
        <dbReference type="ARBA" id="ARBA00023242"/>
    </source>
</evidence>
<keyword evidence="1" id="KW-0805">Transcription regulation</keyword>
<dbReference type="InterPro" id="IPR051127">
    <property type="entry name" value="Fungal_SecMet_Regulators"/>
</dbReference>
<dbReference type="EMBL" id="JAQJAE010000006">
    <property type="protein sequence ID" value="KAJ5588298.1"/>
    <property type="molecule type" value="Genomic_DNA"/>
</dbReference>
<keyword evidence="2" id="KW-0804">Transcription</keyword>
<reference evidence="6" key="2">
    <citation type="submission" date="2023-01" db="EMBL/GenBank/DDBJ databases">
        <authorList>
            <person name="Petersen C."/>
        </authorList>
    </citation>
    <scope>NUCLEOTIDE SEQUENCE</scope>
    <source>
        <strain evidence="6">IBT 12815</strain>
    </source>
</reference>
<evidence type="ECO:0000313" key="6">
    <source>
        <dbReference type="EMBL" id="KAJ5588298.1"/>
    </source>
</evidence>
<dbReference type="GO" id="GO:0005634">
    <property type="term" value="C:nucleus"/>
    <property type="evidence" value="ECO:0007669"/>
    <property type="project" value="TreeGrafter"/>
</dbReference>
<sequence>MGFKRVRSVGGFTETQKQVLWVLPVISPDLDVEAALKGTVNLEGYSLASFDTSHGLNSDVEGTEFPDRLEWQESSLAAPSEQHKSPLDGMSSLPASGTESGYLGNSSGTTILQAISDLIPEPTNPQVDQQENTSPSKPNQTGSPGISIHLANVAVLDSLVDAYFMWYNRSYPVLHEGTFREQYQLRHKIHPRSSWHPIIFIVLAIGDWILTEGSEGEQSGYYTAARSCMSMHMLESGTLLNVQAFLLMGNYLQKRDRPNTGYNFIGIAYRMAVGLGLHREPPGGAIADTLYDERRRVVWWIVYCFESGLSLTTGRPLTISDSFIETLLPRNIDDSTCNLESHLPPPVQQPTVYSAIIAQARLASIGNVVFRELISSTNKISWDLKTSRSINCQFKAWKLSLPPYFTAQDVPSWFRGPRTIIIWKEQNLRMMLWWASQRACNLPSDKEEAQGMCHFTAVETIQEITTFRHDNPEIFHTGLSWYATYFLFQATVVLSIHHLRPSQPIHASLVEASEELWLSSISRARDCLASLSSNNKSAMRCLAVLDRIRERSQSSQAISTPQPSCQTGPLQFEDLAESPGMRPAPLAIDPTLQMFFNDSAWDNDIFKGLSGFPGTGEVEPFDYLPVNNDPGWSRPG</sequence>
<gene>
    <name evidence="6" type="ORF">N7537_010976</name>
</gene>
<dbReference type="GO" id="GO:0000978">
    <property type="term" value="F:RNA polymerase II cis-regulatory region sequence-specific DNA binding"/>
    <property type="evidence" value="ECO:0007669"/>
    <property type="project" value="TreeGrafter"/>
</dbReference>
<dbReference type="InterPro" id="IPR007219">
    <property type="entry name" value="XnlR_reg_dom"/>
</dbReference>